<feature type="transmembrane region" description="Helical" evidence="2">
    <location>
        <begin position="98"/>
        <end position="120"/>
    </location>
</feature>
<feature type="transmembrane region" description="Helical" evidence="2">
    <location>
        <begin position="20"/>
        <end position="40"/>
    </location>
</feature>
<name>A0A7U3WAE4_9EURY</name>
<gene>
    <name evidence="3" type="ORF">I7X12_08245</name>
</gene>
<evidence type="ECO:0000313" key="4">
    <source>
        <dbReference type="Proteomes" id="UP000595001"/>
    </source>
</evidence>
<feature type="transmembrane region" description="Helical" evidence="2">
    <location>
        <begin position="52"/>
        <end position="78"/>
    </location>
</feature>
<reference evidence="3 4" key="1">
    <citation type="submission" date="2020-12" db="EMBL/GenBank/DDBJ databases">
        <title>Halosimplex halophilum sp. nov. and Halosimplex salinum sp. nov., two new members of the genus Halosimplex.</title>
        <authorList>
            <person name="Cui H.L."/>
        </authorList>
    </citation>
    <scope>NUCLEOTIDE SEQUENCE [LARGE SCALE GENOMIC DNA]</scope>
    <source>
        <strain evidence="3 4">YGH94</strain>
    </source>
</reference>
<feature type="transmembrane region" description="Helical" evidence="2">
    <location>
        <begin position="132"/>
        <end position="151"/>
    </location>
</feature>
<dbReference type="AlphaFoldDB" id="A0A7U3WAE4"/>
<sequence length="194" mass="19517">MNFDIHRLRSAVGTDTVESASRIVFGMAALAVVLALASLLPGLDLLIPRTSVTLAAVVGALATLAAVALLLYLARALAALTRLALDGPAELVEHLASVAHWTVVLVAVLVAHAGLAPAVAPLIEGARWAYDSAFLLAALGPLAAVAARLAVAVDPLAELVADGVAGTANDSEAEPRGADEDTAGPNPDGDRSAN</sequence>
<proteinExistence type="predicted"/>
<accession>A0A7U3WAE4</accession>
<evidence type="ECO:0000256" key="1">
    <source>
        <dbReference type="SAM" id="MobiDB-lite"/>
    </source>
</evidence>
<dbReference type="KEGG" id="hlt:I7X12_08245"/>
<organism evidence="3 4">
    <name type="scientific">Halosimplex litoreum</name>
    <dbReference type="NCBI Taxonomy" id="1198301"/>
    <lineage>
        <taxon>Archaea</taxon>
        <taxon>Methanobacteriati</taxon>
        <taxon>Methanobacteriota</taxon>
        <taxon>Stenosarchaea group</taxon>
        <taxon>Halobacteria</taxon>
        <taxon>Halobacteriales</taxon>
        <taxon>Haloarculaceae</taxon>
        <taxon>Halosimplex</taxon>
    </lineage>
</organism>
<evidence type="ECO:0000256" key="2">
    <source>
        <dbReference type="SAM" id="Phobius"/>
    </source>
</evidence>
<dbReference type="GeneID" id="60588476"/>
<dbReference type="RefSeq" id="WP_198063357.1">
    <property type="nucleotide sequence ID" value="NZ_CP065856.1"/>
</dbReference>
<keyword evidence="4" id="KW-1185">Reference proteome</keyword>
<dbReference type="EMBL" id="CP065856">
    <property type="protein sequence ID" value="QPV64589.1"/>
    <property type="molecule type" value="Genomic_DNA"/>
</dbReference>
<dbReference type="Proteomes" id="UP000595001">
    <property type="component" value="Chromosome"/>
</dbReference>
<keyword evidence="2" id="KW-0812">Transmembrane</keyword>
<evidence type="ECO:0000313" key="3">
    <source>
        <dbReference type="EMBL" id="QPV64589.1"/>
    </source>
</evidence>
<keyword evidence="2" id="KW-0472">Membrane</keyword>
<feature type="region of interest" description="Disordered" evidence="1">
    <location>
        <begin position="167"/>
        <end position="194"/>
    </location>
</feature>
<keyword evidence="2" id="KW-1133">Transmembrane helix</keyword>
<protein>
    <submittedName>
        <fullName evidence="3">Uncharacterized protein</fullName>
    </submittedName>
</protein>